<evidence type="ECO:0000313" key="3">
    <source>
        <dbReference type="Proteomes" id="UP001595836"/>
    </source>
</evidence>
<sequence>MASAQGNVIPGDRYDGRTAIVNAASGEFTVAGVDRASGIVDIAFTNNSGGSLRCEAPNPDPNNRPGSTVSTAPVIEAATEYYQRFQVVPAGEIDIEQSIPLLGGINIYAAFWPLLQLIPSGSAAQFMSDRVQLQATIVDENRHAKTNGLTGTATPFTVDSGATWTGQVQLGPPSTSPRGENKVGAIVVCGPGGTQGNQQLYAWSAFEEGWPAADEGGGDSGSLDAGSLGSSDNADGSLETGSLGSSGSADGGAGGDASDDGDNGNGDGTDNGTDNGDGGDGEG</sequence>
<accession>A0ABV9PPS1</accession>
<evidence type="ECO:0000313" key="2">
    <source>
        <dbReference type="EMBL" id="MFC4754861.1"/>
    </source>
</evidence>
<proteinExistence type="predicted"/>
<organism evidence="2 3">
    <name type="scientific">Dietzia aurantiaca</name>
    <dbReference type="NCBI Taxonomy" id="983873"/>
    <lineage>
        <taxon>Bacteria</taxon>
        <taxon>Bacillati</taxon>
        <taxon>Actinomycetota</taxon>
        <taxon>Actinomycetes</taxon>
        <taxon>Mycobacteriales</taxon>
        <taxon>Dietziaceae</taxon>
        <taxon>Dietzia</taxon>
    </lineage>
</organism>
<keyword evidence="3" id="KW-1185">Reference proteome</keyword>
<name>A0ABV9PPS1_9ACTN</name>
<dbReference type="EMBL" id="JBHSHP010000021">
    <property type="protein sequence ID" value="MFC4754861.1"/>
    <property type="molecule type" value="Genomic_DNA"/>
</dbReference>
<comment type="caution">
    <text evidence="2">The sequence shown here is derived from an EMBL/GenBank/DDBJ whole genome shotgun (WGS) entry which is preliminary data.</text>
</comment>
<feature type="region of interest" description="Disordered" evidence="1">
    <location>
        <begin position="211"/>
        <end position="283"/>
    </location>
</feature>
<protein>
    <submittedName>
        <fullName evidence="2">Uncharacterized protein</fullName>
    </submittedName>
</protein>
<dbReference type="RefSeq" id="WP_344993610.1">
    <property type="nucleotide sequence ID" value="NZ_BAABCD010000022.1"/>
</dbReference>
<evidence type="ECO:0000256" key="1">
    <source>
        <dbReference type="SAM" id="MobiDB-lite"/>
    </source>
</evidence>
<feature type="compositionally biased region" description="Low complexity" evidence="1">
    <location>
        <begin position="221"/>
        <end position="248"/>
    </location>
</feature>
<gene>
    <name evidence="2" type="ORF">ACFO7U_08710</name>
</gene>
<reference evidence="3" key="1">
    <citation type="journal article" date="2019" name="Int. J. Syst. Evol. Microbiol.">
        <title>The Global Catalogue of Microorganisms (GCM) 10K type strain sequencing project: providing services to taxonomists for standard genome sequencing and annotation.</title>
        <authorList>
            <consortium name="The Broad Institute Genomics Platform"/>
            <consortium name="The Broad Institute Genome Sequencing Center for Infectious Disease"/>
            <person name="Wu L."/>
            <person name="Ma J."/>
        </authorList>
    </citation>
    <scope>NUCLEOTIDE SEQUENCE [LARGE SCALE GENOMIC DNA]</scope>
    <source>
        <strain evidence="3">JCM 11882</strain>
    </source>
</reference>
<dbReference type="Proteomes" id="UP001595836">
    <property type="component" value="Unassembled WGS sequence"/>
</dbReference>